<keyword evidence="4" id="KW-0343">GTPase activation</keyword>
<dbReference type="Pfam" id="PF02204">
    <property type="entry name" value="VPS9"/>
    <property type="match status" value="1"/>
</dbReference>
<comment type="similarity">
    <text evidence="3">Belongs to the GAPVD1 family.</text>
</comment>
<keyword evidence="5" id="KW-0254">Endocytosis</keyword>
<dbReference type="InterPro" id="IPR037191">
    <property type="entry name" value="VPS9_dom_sf"/>
</dbReference>
<name>A0A914GXG6_GLORO</name>
<dbReference type="SUPFAM" id="SSF109993">
    <property type="entry name" value="VPS9 domain"/>
    <property type="match status" value="1"/>
</dbReference>
<feature type="region of interest" description="Disordered" evidence="11">
    <location>
        <begin position="825"/>
        <end position="872"/>
    </location>
</feature>
<dbReference type="GO" id="GO:0031267">
    <property type="term" value="F:small GTPase binding"/>
    <property type="evidence" value="ECO:0007669"/>
    <property type="project" value="TreeGrafter"/>
</dbReference>
<dbReference type="InterPro" id="IPR001936">
    <property type="entry name" value="RasGAP_dom"/>
</dbReference>
<evidence type="ECO:0000256" key="9">
    <source>
        <dbReference type="ARBA" id="ARBA00065347"/>
    </source>
</evidence>
<reference evidence="15" key="1">
    <citation type="submission" date="2022-11" db="UniProtKB">
        <authorList>
            <consortium name="WormBaseParasite"/>
        </authorList>
    </citation>
    <scope>IDENTIFICATION</scope>
</reference>
<comment type="subcellular location">
    <subcellularLocation>
        <location evidence="1">Cytoplasmic vesicle</location>
        <location evidence="1">Clathrin-coated vesicle</location>
    </subcellularLocation>
    <subcellularLocation>
        <location evidence="2">Membrane</location>
        <topology evidence="2">Peripheral membrane protein</topology>
    </subcellularLocation>
</comment>
<feature type="domain" description="VPS9" evidence="13">
    <location>
        <begin position="1129"/>
        <end position="1271"/>
    </location>
</feature>
<feature type="compositionally biased region" description="Low complexity" evidence="11">
    <location>
        <begin position="679"/>
        <end position="689"/>
    </location>
</feature>
<evidence type="ECO:0000256" key="6">
    <source>
        <dbReference type="ARBA" id="ARBA00022658"/>
    </source>
</evidence>
<evidence type="ECO:0000256" key="2">
    <source>
        <dbReference type="ARBA" id="ARBA00004170"/>
    </source>
</evidence>
<keyword evidence="7" id="KW-0472">Membrane</keyword>
<feature type="compositionally biased region" description="Low complexity" evidence="11">
    <location>
        <begin position="640"/>
        <end position="653"/>
    </location>
</feature>
<feature type="compositionally biased region" description="Polar residues" evidence="11">
    <location>
        <begin position="825"/>
        <end position="834"/>
    </location>
</feature>
<dbReference type="AlphaFoldDB" id="A0A914GXG6"/>
<dbReference type="InterPro" id="IPR003123">
    <property type="entry name" value="VPS9"/>
</dbReference>
<feature type="region of interest" description="Disordered" evidence="11">
    <location>
        <begin position="909"/>
        <end position="938"/>
    </location>
</feature>
<dbReference type="Pfam" id="PF00616">
    <property type="entry name" value="RasGAP"/>
    <property type="match status" value="1"/>
</dbReference>
<evidence type="ECO:0000313" key="15">
    <source>
        <dbReference type="WBParaSite" id="Gr19_v10_g11289.t1"/>
    </source>
</evidence>
<feature type="compositionally biased region" description="Basic and acidic residues" evidence="11">
    <location>
        <begin position="913"/>
        <end position="922"/>
    </location>
</feature>
<keyword evidence="6" id="KW-0344">Guanine-nucleotide releasing factor</keyword>
<dbReference type="GO" id="GO:0005085">
    <property type="term" value="F:guanyl-nucleotide exchange factor activity"/>
    <property type="evidence" value="ECO:0007669"/>
    <property type="project" value="UniProtKB-KW"/>
</dbReference>
<organism evidence="14 15">
    <name type="scientific">Globodera rostochiensis</name>
    <name type="common">Golden nematode worm</name>
    <name type="synonym">Heterodera rostochiensis</name>
    <dbReference type="NCBI Taxonomy" id="31243"/>
    <lineage>
        <taxon>Eukaryota</taxon>
        <taxon>Metazoa</taxon>
        <taxon>Ecdysozoa</taxon>
        <taxon>Nematoda</taxon>
        <taxon>Chromadorea</taxon>
        <taxon>Rhabditida</taxon>
        <taxon>Tylenchina</taxon>
        <taxon>Tylenchomorpha</taxon>
        <taxon>Tylenchoidea</taxon>
        <taxon>Heteroderidae</taxon>
        <taxon>Heteroderinae</taxon>
        <taxon>Globodera</taxon>
    </lineage>
</organism>
<comment type="subunit">
    <text evidence="9">Interacts with GDP-bound rab-5. Interacts with alpha-adaptin.</text>
</comment>
<dbReference type="Pfam" id="PF18151">
    <property type="entry name" value="DUF5601"/>
    <property type="match status" value="1"/>
</dbReference>
<dbReference type="GO" id="GO:0030136">
    <property type="term" value="C:clathrin-coated vesicle"/>
    <property type="evidence" value="ECO:0007669"/>
    <property type="project" value="UniProtKB-SubCell"/>
</dbReference>
<evidence type="ECO:0000259" key="12">
    <source>
        <dbReference type="PROSITE" id="PS50018"/>
    </source>
</evidence>
<feature type="region of interest" description="Disordered" evidence="11">
    <location>
        <begin position="622"/>
        <end position="657"/>
    </location>
</feature>
<evidence type="ECO:0000313" key="14">
    <source>
        <dbReference type="Proteomes" id="UP000887572"/>
    </source>
</evidence>
<dbReference type="SMART" id="SM00167">
    <property type="entry name" value="VPS9"/>
    <property type="match status" value="1"/>
</dbReference>
<evidence type="ECO:0000256" key="3">
    <source>
        <dbReference type="ARBA" id="ARBA00008489"/>
    </source>
</evidence>
<evidence type="ECO:0000256" key="5">
    <source>
        <dbReference type="ARBA" id="ARBA00022583"/>
    </source>
</evidence>
<evidence type="ECO:0000256" key="7">
    <source>
        <dbReference type="ARBA" id="ARBA00023136"/>
    </source>
</evidence>
<dbReference type="WBParaSite" id="Gr19_v10_g11289.t1">
    <property type="protein sequence ID" value="Gr19_v10_g11289.t1"/>
    <property type="gene ID" value="Gr19_v10_g11289"/>
</dbReference>
<evidence type="ECO:0000256" key="8">
    <source>
        <dbReference type="ARBA" id="ARBA00057996"/>
    </source>
</evidence>
<protein>
    <recommendedName>
        <fullName evidence="10">Receptor-mediated endocytosis protein 6</fullName>
    </recommendedName>
</protein>
<dbReference type="GO" id="GO:0006897">
    <property type="term" value="P:endocytosis"/>
    <property type="evidence" value="ECO:0007669"/>
    <property type="project" value="UniProtKB-KW"/>
</dbReference>
<dbReference type="Gene3D" id="1.20.1050.80">
    <property type="entry name" value="VPS9 domain"/>
    <property type="match status" value="1"/>
</dbReference>
<dbReference type="SUPFAM" id="SSF48350">
    <property type="entry name" value="GTPase activation domain, GAP"/>
    <property type="match status" value="1"/>
</dbReference>
<dbReference type="InterPro" id="IPR041545">
    <property type="entry name" value="DUF5601"/>
</dbReference>
<dbReference type="GO" id="GO:0030139">
    <property type="term" value="C:endocytic vesicle"/>
    <property type="evidence" value="ECO:0007669"/>
    <property type="project" value="TreeGrafter"/>
</dbReference>
<feature type="compositionally biased region" description="Acidic residues" evidence="11">
    <location>
        <begin position="629"/>
        <end position="639"/>
    </location>
</feature>
<dbReference type="InterPro" id="IPR008936">
    <property type="entry name" value="Rho_GTPase_activation_prot"/>
</dbReference>
<feature type="compositionally biased region" description="Low complexity" evidence="11">
    <location>
        <begin position="840"/>
        <end position="855"/>
    </location>
</feature>
<proteinExistence type="inferred from homology"/>
<evidence type="ECO:0000259" key="13">
    <source>
        <dbReference type="PROSITE" id="PS51205"/>
    </source>
</evidence>
<evidence type="ECO:0000256" key="1">
    <source>
        <dbReference type="ARBA" id="ARBA00004132"/>
    </source>
</evidence>
<evidence type="ECO:0000256" key="11">
    <source>
        <dbReference type="SAM" id="MobiDB-lite"/>
    </source>
</evidence>
<feature type="region of interest" description="Disordered" evidence="11">
    <location>
        <begin position="675"/>
        <end position="708"/>
    </location>
</feature>
<dbReference type="GO" id="GO:0051049">
    <property type="term" value="P:regulation of transport"/>
    <property type="evidence" value="ECO:0007669"/>
    <property type="project" value="UniProtKB-ARBA"/>
</dbReference>
<accession>A0A914GXG6</accession>
<dbReference type="PROSITE" id="PS51205">
    <property type="entry name" value="VPS9"/>
    <property type="match status" value="1"/>
</dbReference>
<comment type="function">
    <text evidence="8">Acts both as a GTPase-activating protein (GAP) and a guanine nucleotide exchange factor (GEF), and participates in endocytosis. Acts by regulating the activation of rab-5 by exchanging bound GDP for free GTP at clathrin coated pits.</text>
</comment>
<dbReference type="FunFam" id="1.20.1050.80:FF:000001">
    <property type="entry name" value="GTPase-activating protein and VPS9 domain-containing protein 1 isoform X1"/>
    <property type="match status" value="1"/>
</dbReference>
<dbReference type="GO" id="GO:0005096">
    <property type="term" value="F:GTPase activator activity"/>
    <property type="evidence" value="ECO:0007669"/>
    <property type="project" value="UniProtKB-KW"/>
</dbReference>
<dbReference type="PROSITE" id="PS50018">
    <property type="entry name" value="RAS_GTPASE_ACTIV_2"/>
    <property type="match status" value="1"/>
</dbReference>
<dbReference type="Proteomes" id="UP000887572">
    <property type="component" value="Unplaced"/>
</dbReference>
<feature type="compositionally biased region" description="Polar residues" evidence="11">
    <location>
        <begin position="923"/>
        <end position="938"/>
    </location>
</feature>
<dbReference type="GO" id="GO:0005829">
    <property type="term" value="C:cytosol"/>
    <property type="evidence" value="ECO:0007669"/>
    <property type="project" value="TreeGrafter"/>
</dbReference>
<sequence length="1271" mass="142345">MNSDNHNSKKYHDFANFAELSSLCERLRSERLLVDCEQIVLRNLNSKVKSQFSEICRLAWMCRHEQEILRQLINSDLSVSPGNCCQLISNLNSSNFIEAHKVLNQHAVELSHVFKLLMGAPRAVAIFLNAAERISTKYATEELGRALFNVLYGSCVFPENEKNVLELLGHLITLQLVQSPDPRKLLRKGNSAFSRIYKSFSEELFSNKVFLTAALHEPIMYLLTQDELFLDIDPSKSPIRIPQAERLRRFGSDQNSKSYKEKVAQHRRVIVDKLVLLTEKFVSSILNAMPSFPRSITWLVGQMYTALIEKRLISREEAALICTDLIFTYFLCTAVINPEPLGIISDTPISHIARFNLMQVGQILQTLAILPYEQRFPAYFGEILLRLNKESMMVVMNIILNSNPASIETIFPVHVADPSGTEIYVQPAFVGTLRELNVFQSYLKSSAIDEITDSALRKSLKNMLKRLPDEFVEHSSDMLLFTPEQSPASLNSNRLKSFADKVQNAASRGHQRLMQTSSVSNFRSVGQRGNNFPASPSVNFLNENLSTAGKPPSCQEHSASNAHLNFQNVLILPIPDRSDPIGMDSEGSIMELFRRLQSKRRKLVSGEKKTRFLTTTESIVSDRTATDVVSDDDEEEGLDDAAVGSSVSSSNDNAADEVEDISTLPDNFSDVVPISANVSGRGSPSLSGGRLSGRETPFSGNAPEHNSESATICSTIPAIATQPAEPRRTLPTIPTSVRKQNTEGLEEKFGKFGLPPQDSSRYRDETVSLVSDSWSTDVVASDNEGLNELRSTDSSAFGLTPNAPTATVSVASTAAVSTPFVQQQNTPKLNNNAVVNRHGNSSSNPSSSVQDNNPQGTTALPPHSAPIESQSEEEFRYYDSANLTRCRAFLDAKRKLRLVLSWTTNLPYASQSEGHKNGDNEKALSNGTDGGHSSNTAKSEADSALVALQQFLMLLLAEAVNSRDRKQSAQIREVQRCLSIFEPKGVRILLRTMREEHRKRTAFHLYLQQSRLTLLQLEFCLDRMNKRIRRVKSLTSECLIEMLVRFSLQKKEQQFLQQFLHDFQQLNVQDEKIDLVDSHLSHLYEQLVLESMWRSASIEDIEYARKCLERSLMGQIYVYALFPNGDADYYRDEVLYKSIQRLSDSIMADHPELAIPKNLYAECPWPSAQAELSIINAYKSPRDKMACISRCCETIENLITLSSGRSAASADDILPILVFVIIKANPPALLSNLQFIEGFYGKRMQGSEAYWWTQVTSAVEFLKTLLHKLCN</sequence>
<dbReference type="InterPro" id="IPR045046">
    <property type="entry name" value="Vps9-like"/>
</dbReference>
<dbReference type="GO" id="GO:0016020">
    <property type="term" value="C:membrane"/>
    <property type="evidence" value="ECO:0007669"/>
    <property type="project" value="UniProtKB-SubCell"/>
</dbReference>
<feature type="domain" description="Ras-GAP" evidence="12">
    <location>
        <begin position="159"/>
        <end position="369"/>
    </location>
</feature>
<evidence type="ECO:0000256" key="10">
    <source>
        <dbReference type="ARBA" id="ARBA00074067"/>
    </source>
</evidence>
<keyword evidence="14" id="KW-1185">Reference proteome</keyword>
<dbReference type="PANTHER" id="PTHR23101">
    <property type="entry name" value="RAB GDP/GTP EXCHANGE FACTOR"/>
    <property type="match status" value="1"/>
</dbReference>
<dbReference type="PANTHER" id="PTHR23101:SF25">
    <property type="entry name" value="GTPASE-ACTIVATING PROTEIN AND VPS9 DOMAIN-CONTAINING PROTEIN 1"/>
    <property type="match status" value="1"/>
</dbReference>
<dbReference type="Gene3D" id="1.10.506.10">
    <property type="entry name" value="GTPase Activation - p120gap, domain 1"/>
    <property type="match status" value="1"/>
</dbReference>
<evidence type="ECO:0000256" key="4">
    <source>
        <dbReference type="ARBA" id="ARBA00022468"/>
    </source>
</evidence>